<evidence type="ECO:0000256" key="9">
    <source>
        <dbReference type="ARBA" id="ARBA00023228"/>
    </source>
</evidence>
<accession>T1GC27</accession>
<dbReference type="EMBL" id="CAQQ02187738">
    <property type="status" value="NOT_ANNOTATED_CDS"/>
    <property type="molecule type" value="Genomic_DNA"/>
</dbReference>
<dbReference type="CDD" id="cd14792">
    <property type="entry name" value="GH27"/>
    <property type="match status" value="1"/>
</dbReference>
<dbReference type="Gene3D" id="2.60.40.1180">
    <property type="entry name" value="Golgi alpha-mannosidase II"/>
    <property type="match status" value="1"/>
</dbReference>
<dbReference type="InterPro" id="IPR035373">
    <property type="entry name" value="Melibiase/NAGA_C"/>
</dbReference>
<keyword evidence="15" id="KW-1185">Reference proteome</keyword>
<dbReference type="GO" id="GO:0016139">
    <property type="term" value="P:glycoside catabolic process"/>
    <property type="evidence" value="ECO:0007669"/>
    <property type="project" value="TreeGrafter"/>
</dbReference>
<keyword evidence="8" id="KW-0325">Glycoprotein</keyword>
<organism evidence="14 15">
    <name type="scientific">Megaselia scalaris</name>
    <name type="common">Humpbacked fly</name>
    <name type="synonym">Phora scalaris</name>
    <dbReference type="NCBI Taxonomy" id="36166"/>
    <lineage>
        <taxon>Eukaryota</taxon>
        <taxon>Metazoa</taxon>
        <taxon>Ecdysozoa</taxon>
        <taxon>Arthropoda</taxon>
        <taxon>Hexapoda</taxon>
        <taxon>Insecta</taxon>
        <taxon>Pterygota</taxon>
        <taxon>Neoptera</taxon>
        <taxon>Endopterygota</taxon>
        <taxon>Diptera</taxon>
        <taxon>Brachycera</taxon>
        <taxon>Muscomorpha</taxon>
        <taxon>Platypezoidea</taxon>
        <taxon>Phoridae</taxon>
        <taxon>Megaseliini</taxon>
        <taxon>Megaselia</taxon>
    </lineage>
</organism>
<dbReference type="PRINTS" id="PR00740">
    <property type="entry name" value="GLHYDRLASE27"/>
</dbReference>
<dbReference type="PANTHER" id="PTHR11452">
    <property type="entry name" value="ALPHA-GALACTOSIDASE/ALPHA-N-ACETYLGALACTOSAMINIDASE"/>
    <property type="match status" value="1"/>
</dbReference>
<dbReference type="InterPro" id="IPR017853">
    <property type="entry name" value="GH"/>
</dbReference>
<name>T1GC27_MEGSC</name>
<evidence type="ECO:0000256" key="5">
    <source>
        <dbReference type="ARBA" id="ARBA00022801"/>
    </source>
</evidence>
<dbReference type="Pfam" id="PF17450">
    <property type="entry name" value="Melibiase_2_C"/>
    <property type="match status" value="1"/>
</dbReference>
<evidence type="ECO:0000256" key="12">
    <source>
        <dbReference type="SAM" id="SignalP"/>
    </source>
</evidence>
<evidence type="ECO:0000256" key="6">
    <source>
        <dbReference type="ARBA" id="ARBA00023098"/>
    </source>
</evidence>
<evidence type="ECO:0000313" key="15">
    <source>
        <dbReference type="Proteomes" id="UP000015102"/>
    </source>
</evidence>
<dbReference type="GO" id="GO:0009311">
    <property type="term" value="P:oligosaccharide metabolic process"/>
    <property type="evidence" value="ECO:0007669"/>
    <property type="project" value="TreeGrafter"/>
</dbReference>
<evidence type="ECO:0000256" key="8">
    <source>
        <dbReference type="ARBA" id="ARBA00023180"/>
    </source>
</evidence>
<proteinExistence type="inferred from homology"/>
<keyword evidence="7 11" id="KW-1015">Disulfide bond</keyword>
<dbReference type="AlphaFoldDB" id="T1GC27"/>
<evidence type="ECO:0000259" key="13">
    <source>
        <dbReference type="Pfam" id="PF17450"/>
    </source>
</evidence>
<dbReference type="Pfam" id="PF16499">
    <property type="entry name" value="Melibiase_2"/>
    <property type="match status" value="1"/>
</dbReference>
<comment type="subunit">
    <text evidence="3 11">Homodimer.</text>
</comment>
<comment type="subcellular location">
    <subcellularLocation>
        <location evidence="1">Lysosome</location>
    </subcellularLocation>
</comment>
<evidence type="ECO:0000256" key="10">
    <source>
        <dbReference type="ARBA" id="ARBA00023295"/>
    </source>
</evidence>
<sequence length="409" mass="46763">MKLLIFLCAVAYVSALDNGLARTPPMGFLSWERYRCITDCEARPDECISERSMVELGYKDAGYEYVIIDDCWLEPERDNQTGRLVPDRKRFPNGMKAVADYIHSRGLKFGLYEDYGTHTCGGYPGVIDHMQLDAQTFAEWEVDYVKLDGCYAEPDTMNTGYPLFGVYLNQTGRPMVYSCSWPVYQLEAGIPLNYNLMIKYCNLWRNWDDIQDSYDSLTSIMDFFSKNQDTIQPHAGPGHWNDPDMLLLGNFGLSYDQSKTQMAVWSILAAPLLMSTDVRAVSPEIKEILQNREIIAINQDLLGIQGRKVAVINDIEIWTRPVMPVSEIGQYSYAVALVSRRDDGDPYAFEIKLENMNLNNTRGYFVNDLFQKAKIQLIPHKYNSGDVLSVKIILLEFNSLSLQLCKWVL</sequence>
<feature type="chain" id="PRO_5012452389" description="Alpha-galactosidase" evidence="12">
    <location>
        <begin position="16"/>
        <end position="409"/>
    </location>
</feature>
<dbReference type="SUPFAM" id="SSF51011">
    <property type="entry name" value="Glycosyl hydrolase domain"/>
    <property type="match status" value="1"/>
</dbReference>
<dbReference type="SUPFAM" id="SSF51445">
    <property type="entry name" value="(Trans)glycosidases"/>
    <property type="match status" value="1"/>
</dbReference>
<dbReference type="InterPro" id="IPR002241">
    <property type="entry name" value="Glyco_hydro_27"/>
</dbReference>
<dbReference type="GO" id="GO:0005764">
    <property type="term" value="C:lysosome"/>
    <property type="evidence" value="ECO:0007669"/>
    <property type="project" value="UniProtKB-SubCell"/>
</dbReference>
<evidence type="ECO:0000313" key="14">
    <source>
        <dbReference type="EnsemblMetazoa" id="MESCA000823-PA"/>
    </source>
</evidence>
<keyword evidence="6" id="KW-0443">Lipid metabolism</keyword>
<keyword evidence="10 11" id="KW-0326">Glycosidase</keyword>
<dbReference type="FunFam" id="3.20.20.70:FF:000070">
    <property type="entry name" value="Alpha-galactosidase"/>
    <property type="match status" value="1"/>
</dbReference>
<dbReference type="InterPro" id="IPR013780">
    <property type="entry name" value="Glyco_hydro_b"/>
</dbReference>
<evidence type="ECO:0000256" key="11">
    <source>
        <dbReference type="RuleBase" id="RU361168"/>
    </source>
</evidence>
<protein>
    <recommendedName>
        <fullName evidence="11">Alpha-galactosidase</fullName>
        <ecNumber evidence="11">3.2.1.-</ecNumber>
    </recommendedName>
</protein>
<evidence type="ECO:0000256" key="7">
    <source>
        <dbReference type="ARBA" id="ARBA00023157"/>
    </source>
</evidence>
<reference evidence="14" key="2">
    <citation type="submission" date="2015-06" db="UniProtKB">
        <authorList>
            <consortium name="EnsemblMetazoa"/>
        </authorList>
    </citation>
    <scope>IDENTIFICATION</scope>
</reference>
<dbReference type="OMA" id="WHDPDMI"/>
<keyword evidence="4 12" id="KW-0732">Signal</keyword>
<dbReference type="HOGENOM" id="CLU_013093_0_0_1"/>
<dbReference type="PANTHER" id="PTHR11452:SF66">
    <property type="entry name" value="ALPHA-GALACTOSIDASE"/>
    <property type="match status" value="1"/>
</dbReference>
<keyword evidence="9" id="KW-0458">Lysosome</keyword>
<dbReference type="InterPro" id="IPR013785">
    <property type="entry name" value="Aldolase_TIM"/>
</dbReference>
<evidence type="ECO:0000256" key="1">
    <source>
        <dbReference type="ARBA" id="ARBA00004371"/>
    </source>
</evidence>
<dbReference type="Gene3D" id="3.20.20.70">
    <property type="entry name" value="Aldolase class I"/>
    <property type="match status" value="1"/>
</dbReference>
<comment type="similarity">
    <text evidence="2 11">Belongs to the glycosyl hydrolase 27 family.</text>
</comment>
<feature type="signal peptide" evidence="12">
    <location>
        <begin position="1"/>
        <end position="15"/>
    </location>
</feature>
<evidence type="ECO:0000256" key="2">
    <source>
        <dbReference type="ARBA" id="ARBA00009743"/>
    </source>
</evidence>
<dbReference type="GO" id="GO:0016020">
    <property type="term" value="C:membrane"/>
    <property type="evidence" value="ECO:0007669"/>
    <property type="project" value="GOC"/>
</dbReference>
<feature type="domain" description="Alpha galactosidase A C-terminal" evidence="13">
    <location>
        <begin position="303"/>
        <end position="374"/>
    </location>
</feature>
<dbReference type="PROSITE" id="PS00512">
    <property type="entry name" value="ALPHA_GALACTOSIDASE"/>
    <property type="match status" value="1"/>
</dbReference>
<keyword evidence="5 11" id="KW-0378">Hydrolase</keyword>
<evidence type="ECO:0000256" key="4">
    <source>
        <dbReference type="ARBA" id="ARBA00022729"/>
    </source>
</evidence>
<dbReference type="InterPro" id="IPR000111">
    <property type="entry name" value="Glyco_hydro_27/36_CS"/>
</dbReference>
<dbReference type="Proteomes" id="UP000015102">
    <property type="component" value="Unassembled WGS sequence"/>
</dbReference>
<dbReference type="GO" id="GO:0019377">
    <property type="term" value="P:glycolipid catabolic process"/>
    <property type="evidence" value="ECO:0007669"/>
    <property type="project" value="UniProtKB-ARBA"/>
</dbReference>
<dbReference type="EC" id="3.2.1.-" evidence="11"/>
<evidence type="ECO:0000256" key="3">
    <source>
        <dbReference type="ARBA" id="ARBA00011738"/>
    </source>
</evidence>
<reference evidence="15" key="1">
    <citation type="submission" date="2013-02" db="EMBL/GenBank/DDBJ databases">
        <authorList>
            <person name="Hughes D."/>
        </authorList>
    </citation>
    <scope>NUCLEOTIDE SEQUENCE</scope>
    <source>
        <strain>Durham</strain>
        <strain evidence="15">NC isolate 2 -- Noor lab</strain>
    </source>
</reference>
<dbReference type="STRING" id="36166.T1GC27"/>
<dbReference type="GO" id="GO:0004557">
    <property type="term" value="F:alpha-galactosidase activity"/>
    <property type="evidence" value="ECO:0007669"/>
    <property type="project" value="TreeGrafter"/>
</dbReference>
<dbReference type="EnsemblMetazoa" id="MESCA000823-RA">
    <property type="protein sequence ID" value="MESCA000823-PA"/>
    <property type="gene ID" value="MESCA000823"/>
</dbReference>